<keyword evidence="1" id="KW-0064">Aspartyl protease</keyword>
<evidence type="ECO:0000256" key="2">
    <source>
        <dbReference type="SAM" id="MobiDB-lite"/>
    </source>
</evidence>
<evidence type="ECO:0000259" key="4">
    <source>
        <dbReference type="Pfam" id="PF07727"/>
    </source>
</evidence>
<dbReference type="GO" id="GO:0008270">
    <property type="term" value="F:zinc ion binding"/>
    <property type="evidence" value="ECO:0007669"/>
    <property type="project" value="InterPro"/>
</dbReference>
<keyword evidence="1" id="KW-0378">Hydrolase</keyword>
<evidence type="ECO:0000313" key="6">
    <source>
        <dbReference type="EMBL" id="SPD12367.1"/>
    </source>
</evidence>
<keyword evidence="1" id="KW-0645">Protease</keyword>
<reference evidence="6" key="1">
    <citation type="submission" date="2018-02" db="EMBL/GenBank/DDBJ databases">
        <authorList>
            <person name="Cohen D.B."/>
            <person name="Kent A.D."/>
        </authorList>
    </citation>
    <scope>NUCLEOTIDE SEQUENCE</scope>
</reference>
<evidence type="ECO:0000256" key="1">
    <source>
        <dbReference type="ARBA" id="ARBA00022750"/>
    </source>
</evidence>
<dbReference type="InterPro" id="IPR013103">
    <property type="entry name" value="RVT_2"/>
</dbReference>
<dbReference type="EMBL" id="OIVN01003601">
    <property type="protein sequence ID" value="SPD12367.1"/>
    <property type="molecule type" value="Genomic_DNA"/>
</dbReference>
<dbReference type="Pfam" id="PF14223">
    <property type="entry name" value="Retrotran_gag_2"/>
    <property type="match status" value="1"/>
</dbReference>
<feature type="domain" description="Reverse transcriptase Ty1/copia-type" evidence="4">
    <location>
        <begin position="585"/>
        <end position="710"/>
    </location>
</feature>
<name>A0A2N9HDE5_FAGSY</name>
<protein>
    <submittedName>
        <fullName evidence="6">Uncharacterized protein</fullName>
    </submittedName>
</protein>
<evidence type="ECO:0000256" key="3">
    <source>
        <dbReference type="SAM" id="SignalP"/>
    </source>
</evidence>
<dbReference type="PANTHER" id="PTHR47481:SF35">
    <property type="entry name" value="ZINC FINGER, CCHC-TYPE-RELATED"/>
    <property type="match status" value="1"/>
</dbReference>
<accession>A0A2N9HDE5</accession>
<dbReference type="GO" id="GO:0003676">
    <property type="term" value="F:nucleic acid binding"/>
    <property type="evidence" value="ECO:0007669"/>
    <property type="project" value="InterPro"/>
</dbReference>
<keyword evidence="3" id="KW-0732">Signal</keyword>
<feature type="chain" id="PRO_5014977340" evidence="3">
    <location>
        <begin position="36"/>
        <end position="794"/>
    </location>
</feature>
<dbReference type="Pfam" id="PF07727">
    <property type="entry name" value="RVT_2"/>
    <property type="match status" value="1"/>
</dbReference>
<dbReference type="InterPro" id="IPR043502">
    <property type="entry name" value="DNA/RNA_pol_sf"/>
</dbReference>
<feature type="domain" description="Retrovirus-related Pol polyprotein from transposon TNT 1-94-like beta-barrel" evidence="5">
    <location>
        <begin position="242"/>
        <end position="316"/>
    </location>
</feature>
<dbReference type="SUPFAM" id="SSF56672">
    <property type="entry name" value="DNA/RNA polymerases"/>
    <property type="match status" value="1"/>
</dbReference>
<dbReference type="AlphaFoldDB" id="A0A2N9HDE5"/>
<evidence type="ECO:0000259" key="5">
    <source>
        <dbReference type="Pfam" id="PF22936"/>
    </source>
</evidence>
<dbReference type="GO" id="GO:0004190">
    <property type="term" value="F:aspartic-type endopeptidase activity"/>
    <property type="evidence" value="ECO:0007669"/>
    <property type="project" value="UniProtKB-KW"/>
</dbReference>
<gene>
    <name evidence="6" type="ORF">FSB_LOCUS40249</name>
</gene>
<organism evidence="6">
    <name type="scientific">Fagus sylvatica</name>
    <name type="common">Beechnut</name>
    <dbReference type="NCBI Taxonomy" id="28930"/>
    <lineage>
        <taxon>Eukaryota</taxon>
        <taxon>Viridiplantae</taxon>
        <taxon>Streptophyta</taxon>
        <taxon>Embryophyta</taxon>
        <taxon>Tracheophyta</taxon>
        <taxon>Spermatophyta</taxon>
        <taxon>Magnoliopsida</taxon>
        <taxon>eudicotyledons</taxon>
        <taxon>Gunneridae</taxon>
        <taxon>Pentapetalae</taxon>
        <taxon>rosids</taxon>
        <taxon>fabids</taxon>
        <taxon>Fagales</taxon>
        <taxon>Fagaceae</taxon>
        <taxon>Fagus</taxon>
    </lineage>
</organism>
<feature type="compositionally biased region" description="Low complexity" evidence="2">
    <location>
        <begin position="180"/>
        <end position="190"/>
    </location>
</feature>
<dbReference type="PANTHER" id="PTHR47481">
    <property type="match status" value="1"/>
</dbReference>
<dbReference type="InterPro" id="IPR036875">
    <property type="entry name" value="Znf_CCHC_sf"/>
</dbReference>
<dbReference type="InterPro" id="IPR054722">
    <property type="entry name" value="PolX-like_BBD"/>
</dbReference>
<feature type="compositionally biased region" description="Polar residues" evidence="2">
    <location>
        <begin position="408"/>
        <end position="417"/>
    </location>
</feature>
<sequence length="794" mass="87262">MASATPSPTLSFNTMQTNQLVLSLLLASLTKEALSVVVGLTSSHAVWSTLETTFSHRSKSRELRLKDELQHIKKDAKTIVEYSHEFKSVCDQLAAMGRPVDDLDKIHWYLRGLGSSFSTFSTTQLSLSSLPSFTEIVPMAESYENFVKSLELPSTGSTSAAFTASCSNKSASARGGGHASRGSRSRGGSRYQRNRPIRCQICRGEGHYATSCRDRYSHSSNIANIMEAFTSCTLNDNQDSDWYTDTGATAHMTNDATQLDKSNTYTGKDRVIVGNGASFPISHTDTISPTSSLTLKDVLVVPGLTKNLISISKLTSDFPFSITFTNDRFIIQNQVTRRVVATGQRENGLYVLERGHQSLISVLSNNCPQASFDVWHAHLGHAPDAEPTIPSVHEPSHASTLMPADPNPVTTVSSPTASGHPPLIGTHPMQTRAKSGIFKPAHRSHMCTVPHSDLLHSLLTMREPKGFKSAAKHPGRIVAMDEEIQALHKNHTWDLVPKPPNKNVVGSKWVFRIKYLFDGTMDRLKARLVAKGFTQQPGLDFTDTFSTVVKASTVRVVLSLAVSNNWPLWQLNVKNAFLNGLLQEEALYGLKQAPRAWFHRFSSFLLAIGFICSRADSSLFVLSKGADLIYLLLYVDDVVVTGSNLALLDGFIGKLTCEFATKDLGSLNYFLGLEAHRSSTSLFLSQAKYAHEILQRAQLVDSKPVGTPMVVAQHLSTAGPDFDDPSLYRSLVGALQYLTITHPNIAHAISAVSQFMHKPSISHFQTVKRILRYVKGTLRVLEFQEATNGFPVQL</sequence>
<proteinExistence type="predicted"/>
<feature type="region of interest" description="Disordered" evidence="2">
    <location>
        <begin position="168"/>
        <end position="192"/>
    </location>
</feature>
<feature type="region of interest" description="Disordered" evidence="2">
    <location>
        <begin position="408"/>
        <end position="427"/>
    </location>
</feature>
<dbReference type="Pfam" id="PF22936">
    <property type="entry name" value="Pol_BBD"/>
    <property type="match status" value="1"/>
</dbReference>
<feature type="signal peptide" evidence="3">
    <location>
        <begin position="1"/>
        <end position="35"/>
    </location>
</feature>
<dbReference type="SUPFAM" id="SSF57756">
    <property type="entry name" value="Retrovirus zinc finger-like domains"/>
    <property type="match status" value="1"/>
</dbReference>